<dbReference type="RefSeq" id="WP_143025283.1">
    <property type="nucleotide sequence ID" value="NZ_FNQT01000007.1"/>
</dbReference>
<protein>
    <submittedName>
        <fullName evidence="1">Uncharacterized protein</fullName>
    </submittedName>
</protein>
<proteinExistence type="predicted"/>
<dbReference type="Proteomes" id="UP000236755">
    <property type="component" value="Unassembled WGS sequence"/>
</dbReference>
<sequence length="531" mass="59506">MVRTFVSEKELARTYGPDSGWETVKQYREAKRLSDEQSGLARAEIARRVNRPPSAIRGWLVEGKTPRVVQAIRTARDRGWVDIDSESEQFRALNQLVAWVYSGGGIQADHMTPYFSVDDPLTVSTLTHLLRWLDIPYRYRNPDEPDSGREIIPSDGGSLLGRVLSILGTPVGVKAIQDLDLPLYLFGVSEEHRRDFVRVHLLNRGNFADGKAGTNLHVPTEDFCHDLQALFDDVADGSATISDQQFLWISAATVRDLAGSTPIRSALATQLAHGTLQPPTDRAFASTYRRTNTPSGYGYLKLYQQVRDSESAPESASQYVSRGTIRNWRQGTKPYVQTGIETAHERKWLPAVDSSAIGLTALLAWVLASGTLRDTYYPVFRCPTDTHRARFDSIATTVGFPYDLLKRGSDQNTEARPSEFGSSLGRYLYALGATRGNDDFSDVLIPPYLFHHTAHAKCFVEIWWLHHRMEDDRSTISIPSRFGDLFPSVFEGLLTDTLNYAVERNGRQVYIPNLDVSVDEILDCLPDTSES</sequence>
<reference evidence="1 2" key="1">
    <citation type="submission" date="2016-10" db="EMBL/GenBank/DDBJ databases">
        <authorList>
            <person name="de Groot N.N."/>
        </authorList>
    </citation>
    <scope>NUCLEOTIDE SEQUENCE [LARGE SCALE GENOMIC DNA]</scope>
    <source>
        <strain evidence="1 2">CGMCC 1.8712</strain>
    </source>
</reference>
<dbReference type="EMBL" id="FNQT01000007">
    <property type="protein sequence ID" value="SEA38857.1"/>
    <property type="molecule type" value="Genomic_DNA"/>
</dbReference>
<accession>A0A1H4ASV2</accession>
<keyword evidence="2" id="KW-1185">Reference proteome</keyword>
<organism evidence="1 2">
    <name type="scientific">Haloplanus vescus</name>
    <dbReference type="NCBI Taxonomy" id="555874"/>
    <lineage>
        <taxon>Archaea</taxon>
        <taxon>Methanobacteriati</taxon>
        <taxon>Methanobacteriota</taxon>
        <taxon>Stenosarchaea group</taxon>
        <taxon>Halobacteria</taxon>
        <taxon>Halobacteriales</taxon>
        <taxon>Haloferacaceae</taxon>
        <taxon>Haloplanus</taxon>
    </lineage>
</organism>
<name>A0A1H4ASV2_9EURY</name>
<gene>
    <name evidence="1" type="ORF">SAMN04488065_2932</name>
</gene>
<dbReference type="AlphaFoldDB" id="A0A1H4ASV2"/>
<evidence type="ECO:0000313" key="2">
    <source>
        <dbReference type="Proteomes" id="UP000236755"/>
    </source>
</evidence>
<evidence type="ECO:0000313" key="1">
    <source>
        <dbReference type="EMBL" id="SEA38857.1"/>
    </source>
</evidence>
<dbReference type="OrthoDB" id="200049at2157"/>